<sequence length="49" mass="4944">MENVQTLAIDDIENIDAEVTIEELSSTNGAATVSTILCSGGTLSSAGCV</sequence>
<dbReference type="AlphaFoldDB" id="Q3C2G0"/>
<dbReference type="EMBL" id="AB205012">
    <property type="protein sequence ID" value="BAE46916.1"/>
    <property type="molecule type" value="Genomic_DNA"/>
</dbReference>
<proteinExistence type="predicted"/>
<gene>
    <name evidence="1" type="primary">godA</name>
</gene>
<accession>Q3C2G0</accession>
<reference evidence="1" key="2">
    <citation type="journal article" date="2006" name="Nihon Hosenkin Gakkaishi">
        <title>Biosynthesis of heterocyclic antibiotics in actinomycetes and an approach to synthesize the natural compounds.</title>
        <authorList>
            <person name="Onaka H."/>
        </authorList>
    </citation>
    <scope>NUCLEOTIDE SEQUENCE</scope>
    <source>
        <strain evidence="1">TP-A0584</strain>
    </source>
</reference>
<organism evidence="1">
    <name type="scientific">Streptomyces sp. TP-A0584</name>
    <dbReference type="NCBI Taxonomy" id="314563"/>
    <lineage>
        <taxon>Bacteria</taxon>
        <taxon>Bacillati</taxon>
        <taxon>Actinomycetota</taxon>
        <taxon>Actinomycetes</taxon>
        <taxon>Kitasatosporales</taxon>
        <taxon>Streptomycetaceae</taxon>
        <taxon>Streptomyces</taxon>
    </lineage>
</organism>
<name>Q3C2G0_9ACTN</name>
<protein>
    <submittedName>
        <fullName evidence="1">Goadsporin structure protein</fullName>
    </submittedName>
</protein>
<evidence type="ECO:0000313" key="1">
    <source>
        <dbReference type="EMBL" id="BAE46916.1"/>
    </source>
</evidence>
<reference evidence="1" key="1">
    <citation type="journal article" date="2005" name="Microbiology (Mosc.)">
        <title>Cloning and characterization of goadsporin biosynthetic gene cluster from Streptomyces sp. TP-A0584.</title>
        <authorList>
            <person name="Onaka H."/>
            <person name="Nakaho M."/>
            <person name="Hayashi K."/>
            <person name="Igarashi Y."/>
            <person name="Furumai T."/>
        </authorList>
    </citation>
    <scope>NUCLEOTIDE SEQUENCE</scope>
    <source>
        <strain evidence="1">TP-A0584</strain>
    </source>
</reference>